<organism evidence="1 2">
    <name type="scientific">Paenibacillus rhizosphaerae</name>
    <dbReference type="NCBI Taxonomy" id="297318"/>
    <lineage>
        <taxon>Bacteria</taxon>
        <taxon>Bacillati</taxon>
        <taxon>Bacillota</taxon>
        <taxon>Bacilli</taxon>
        <taxon>Bacillales</taxon>
        <taxon>Paenibacillaceae</taxon>
        <taxon>Paenibacillus</taxon>
    </lineage>
</organism>
<dbReference type="EMBL" id="MRTP01000001">
    <property type="protein sequence ID" value="OMF58329.1"/>
    <property type="molecule type" value="Genomic_DNA"/>
</dbReference>
<dbReference type="Proteomes" id="UP000187172">
    <property type="component" value="Unassembled WGS sequence"/>
</dbReference>
<reference evidence="1 2" key="1">
    <citation type="submission" date="2016-11" db="EMBL/GenBank/DDBJ databases">
        <title>Paenibacillus species isolates.</title>
        <authorList>
            <person name="Beno S.M."/>
        </authorList>
    </citation>
    <scope>NUCLEOTIDE SEQUENCE [LARGE SCALE GENOMIC DNA]</scope>
    <source>
        <strain evidence="1 2">FSL R5-0378</strain>
    </source>
</reference>
<dbReference type="Pfam" id="PF13030">
    <property type="entry name" value="DUF3891"/>
    <property type="match status" value="1"/>
</dbReference>
<evidence type="ECO:0000313" key="1">
    <source>
        <dbReference type="EMBL" id="OMF58329.1"/>
    </source>
</evidence>
<protein>
    <submittedName>
        <fullName evidence="1">Uncharacterized protein</fullName>
    </submittedName>
</protein>
<sequence length="253" mass="28972">MIVREQPEGFVLIRQHDHAKLSGQIAEHLLPEWMPTGSDREAAVLAITQHDRGWRYLDENPLWDSASSSPFSFINYPLKPKLSSYRAGLDEAEEMDPYAGLLCSKHYASFQQIRYAEEPEAARFYKEELLRQERIQSQLSGLDASRVERHFNLLKLCDSLSLYVCLNEPGVSEDEEHPWYREGIETEIAGLKHLQARWVDEGCVAVSLPLFRSEFTGSITLKRVSRQAIEEKGLGAAYDMAPEITQDVIFRNK</sequence>
<proteinExistence type="predicted"/>
<accession>A0A1R1F2J2</accession>
<dbReference type="AlphaFoldDB" id="A0A1R1F2J2"/>
<dbReference type="STRING" id="297318.BK138_07285"/>
<gene>
    <name evidence="1" type="ORF">BK138_07285</name>
</gene>
<dbReference type="RefSeq" id="WP_076167810.1">
    <property type="nucleotide sequence ID" value="NZ_MRTP01000001.1"/>
</dbReference>
<comment type="caution">
    <text evidence="1">The sequence shown here is derived from an EMBL/GenBank/DDBJ whole genome shotgun (WGS) entry which is preliminary data.</text>
</comment>
<keyword evidence="2" id="KW-1185">Reference proteome</keyword>
<name>A0A1R1F2J2_9BACL</name>
<evidence type="ECO:0000313" key="2">
    <source>
        <dbReference type="Proteomes" id="UP000187172"/>
    </source>
</evidence>
<dbReference type="InterPro" id="IPR024992">
    <property type="entry name" value="DUF3891"/>
</dbReference>